<evidence type="ECO:0000256" key="5">
    <source>
        <dbReference type="ARBA" id="ARBA00022670"/>
    </source>
</evidence>
<feature type="domain" description="Cytosol aminopeptidase" evidence="9">
    <location>
        <begin position="347"/>
        <end position="354"/>
    </location>
</feature>
<dbReference type="NCBIfam" id="NF002083">
    <property type="entry name" value="PRK00913.3-5"/>
    <property type="match status" value="1"/>
</dbReference>
<evidence type="ECO:0000256" key="7">
    <source>
        <dbReference type="ARBA" id="ARBA00049972"/>
    </source>
</evidence>
<dbReference type="Proteomes" id="UP000076268">
    <property type="component" value="Unassembled WGS sequence"/>
</dbReference>
<evidence type="ECO:0000256" key="8">
    <source>
        <dbReference type="HAMAP-Rule" id="MF_00181"/>
    </source>
</evidence>
<feature type="binding site" evidence="8">
    <location>
        <position position="351"/>
    </location>
    <ligand>
        <name>Mn(2+)</name>
        <dbReference type="ChEBI" id="CHEBI:29035"/>
        <label>2</label>
    </ligand>
</feature>
<keyword evidence="4 8" id="KW-0031">Aminopeptidase</keyword>
<keyword evidence="5 8" id="KW-0645">Protease</keyword>
<dbReference type="OrthoDB" id="9809354at2"/>
<dbReference type="InterPro" id="IPR043472">
    <property type="entry name" value="Macro_dom-like"/>
</dbReference>
<organism evidence="10 11">
    <name type="scientific">Anaerosporomusa subterranea</name>
    <dbReference type="NCBI Taxonomy" id="1794912"/>
    <lineage>
        <taxon>Bacteria</taxon>
        <taxon>Bacillati</taxon>
        <taxon>Bacillota</taxon>
        <taxon>Negativicutes</taxon>
        <taxon>Acetonemataceae</taxon>
        <taxon>Anaerosporomusa</taxon>
    </lineage>
</organism>
<reference evidence="10 11" key="1">
    <citation type="submission" date="2016-02" db="EMBL/GenBank/DDBJ databases">
        <title>Anaerosporomusa subterraneum gen. nov., sp. nov., a spore-forming obligate anaerobe isolated from saprolite.</title>
        <authorList>
            <person name="Choi J.K."/>
            <person name="Shah M."/>
            <person name="Yee N."/>
        </authorList>
    </citation>
    <scope>NUCLEOTIDE SEQUENCE [LARGE SCALE GENOMIC DNA]</scope>
    <source>
        <strain evidence="10 11">RU4</strain>
    </source>
</reference>
<comment type="cofactor">
    <cofactor evidence="8">
        <name>Mn(2+)</name>
        <dbReference type="ChEBI" id="CHEBI:29035"/>
    </cofactor>
    <text evidence="8">Binds 2 manganese ions per subunit.</text>
</comment>
<dbReference type="PRINTS" id="PR00481">
    <property type="entry name" value="LAMNOPPTDASE"/>
</dbReference>
<dbReference type="GO" id="GO:0005737">
    <property type="term" value="C:cytoplasm"/>
    <property type="evidence" value="ECO:0007669"/>
    <property type="project" value="UniProtKB-SubCell"/>
</dbReference>
<protein>
    <recommendedName>
        <fullName evidence="8">Probable cytosol aminopeptidase</fullName>
        <ecNumber evidence="8">3.4.11.1</ecNumber>
    </recommendedName>
    <alternativeName>
        <fullName evidence="8">Leucine aminopeptidase</fullName>
        <shortName evidence="8">LAP</shortName>
        <ecNumber evidence="8">3.4.11.10</ecNumber>
    </alternativeName>
    <alternativeName>
        <fullName evidence="8">Leucyl aminopeptidase</fullName>
    </alternativeName>
</protein>
<dbReference type="InterPro" id="IPR011356">
    <property type="entry name" value="Leucine_aapep/pepB"/>
</dbReference>
<comment type="similarity">
    <text evidence="3 8">Belongs to the peptidase M17 family.</text>
</comment>
<comment type="subcellular location">
    <subcellularLocation>
        <location evidence="8">Cytoplasm</location>
    </subcellularLocation>
</comment>
<dbReference type="SUPFAM" id="SSF53187">
    <property type="entry name" value="Zn-dependent exopeptidases"/>
    <property type="match status" value="1"/>
</dbReference>
<dbReference type="NCBIfam" id="NF002074">
    <property type="entry name" value="PRK00913.1-4"/>
    <property type="match status" value="1"/>
</dbReference>
<comment type="caution">
    <text evidence="10">The sequence shown here is derived from an EMBL/GenBank/DDBJ whole genome shotgun (WGS) entry which is preliminary data.</text>
</comment>
<comment type="function">
    <text evidence="7 8">Presumably involved in the processing and regular turnover of intracellular proteins. Catalyzes the removal of unsubstituted N-terminal amino acids from various peptides.</text>
</comment>
<evidence type="ECO:0000256" key="2">
    <source>
        <dbReference type="ARBA" id="ARBA00000967"/>
    </source>
</evidence>
<name>A0A154BUF4_ANASB</name>
<dbReference type="SUPFAM" id="SSF52949">
    <property type="entry name" value="Macro domain-like"/>
    <property type="match status" value="1"/>
</dbReference>
<dbReference type="EC" id="3.4.11.1" evidence="8"/>
<dbReference type="InterPro" id="IPR000819">
    <property type="entry name" value="Peptidase_M17_C"/>
</dbReference>
<dbReference type="NCBIfam" id="NF002073">
    <property type="entry name" value="PRK00913.1-2"/>
    <property type="match status" value="1"/>
</dbReference>
<dbReference type="EMBL" id="LSGP01000013">
    <property type="protein sequence ID" value="KYZ77138.1"/>
    <property type="molecule type" value="Genomic_DNA"/>
</dbReference>
<dbReference type="AlphaFoldDB" id="A0A154BUF4"/>
<keyword evidence="8" id="KW-0963">Cytoplasm</keyword>
<dbReference type="InterPro" id="IPR008283">
    <property type="entry name" value="Peptidase_M17_N"/>
</dbReference>
<keyword evidence="8" id="KW-0464">Manganese</keyword>
<dbReference type="CDD" id="cd00433">
    <property type="entry name" value="Peptidase_M17"/>
    <property type="match status" value="1"/>
</dbReference>
<evidence type="ECO:0000256" key="1">
    <source>
        <dbReference type="ARBA" id="ARBA00000135"/>
    </source>
</evidence>
<dbReference type="Gene3D" id="3.40.220.10">
    <property type="entry name" value="Leucine Aminopeptidase, subunit E, domain 1"/>
    <property type="match status" value="1"/>
</dbReference>
<keyword evidence="8" id="KW-0479">Metal-binding</keyword>
<feature type="binding site" evidence="8">
    <location>
        <position position="351"/>
    </location>
    <ligand>
        <name>Mn(2+)</name>
        <dbReference type="ChEBI" id="CHEBI:29035"/>
        <label>1</label>
    </ligand>
</feature>
<comment type="catalytic activity">
    <reaction evidence="1 8">
        <text>Release of an N-terminal amino acid, Xaa-|-Yaa-, in which Xaa is preferably Leu, but may be other amino acids including Pro although not Arg or Lys, and Yaa may be Pro. Amino acid amides and methyl esters are also readily hydrolyzed, but rates on arylamides are exceedingly low.</text>
        <dbReference type="EC" id="3.4.11.1"/>
    </reaction>
</comment>
<feature type="active site" evidence="8">
    <location>
        <position position="279"/>
    </location>
</feature>
<dbReference type="GO" id="GO:0030145">
    <property type="term" value="F:manganese ion binding"/>
    <property type="evidence" value="ECO:0007669"/>
    <property type="project" value="UniProtKB-UniRule"/>
</dbReference>
<feature type="binding site" evidence="8">
    <location>
        <position position="272"/>
    </location>
    <ligand>
        <name>Mn(2+)</name>
        <dbReference type="ChEBI" id="CHEBI:29035"/>
        <label>1</label>
    </ligand>
</feature>
<evidence type="ECO:0000256" key="3">
    <source>
        <dbReference type="ARBA" id="ARBA00009528"/>
    </source>
</evidence>
<dbReference type="RefSeq" id="WP_066238916.1">
    <property type="nucleotide sequence ID" value="NZ_LSGP01000013.1"/>
</dbReference>
<feature type="binding site" evidence="8">
    <location>
        <position position="349"/>
    </location>
    <ligand>
        <name>Mn(2+)</name>
        <dbReference type="ChEBI" id="CHEBI:29035"/>
        <label>1</label>
    </ligand>
</feature>
<dbReference type="GO" id="GO:0006508">
    <property type="term" value="P:proteolysis"/>
    <property type="evidence" value="ECO:0007669"/>
    <property type="project" value="UniProtKB-KW"/>
</dbReference>
<evidence type="ECO:0000256" key="6">
    <source>
        <dbReference type="ARBA" id="ARBA00022801"/>
    </source>
</evidence>
<feature type="binding site" evidence="8">
    <location>
        <position position="272"/>
    </location>
    <ligand>
        <name>Mn(2+)</name>
        <dbReference type="ChEBI" id="CHEBI:29035"/>
        <label>2</label>
    </ligand>
</feature>
<gene>
    <name evidence="8" type="primary">pepA</name>
    <name evidence="10" type="ORF">AXX12_03110</name>
</gene>
<dbReference type="PROSITE" id="PS00631">
    <property type="entry name" value="CYTOSOL_AP"/>
    <property type="match status" value="1"/>
</dbReference>
<sequence>MIVELVVGKLVKIQCDTLVVCIPEAASLTENAAITEIDQALGGNLTVLFKEQLSCGRYGETTVIHTFGAIAAKQVILLGIGNSAKLTIDKIRSLTAIAARAASKLSAKTLALAMRHEAELTRFGVAGVQASVEGAYLGLYEFNHYKSKKKPSLLSGIQIVASPTDDTTALQAAVDKALIIADSVCFARDMVNHPSHYMTPERMAKHAEEIAHNFGVDLEILRASQIREQGLEALWSVAKGSDEPPVLIVLTYRGNPQNSEVLGLIGKGITFDSGGISLKPSEGMGEMKDDMGGAAAVLAAMKAIAQLKPASNILAVIPCAENMPSGRALKPGDVIGSHSGKTIEIISTDAEGRLVLADAISYARKLGATKLIDLATLTGACVVALGKVTSAIVANDESWSQAVLTAAVATGEKMWPLPAFDEYKEQIKSDIADLKNSGGRPAGAITAGLFLAEFANTTPWVHIDIAGTVTSEKENGYNPKGATGAGVRTLIQIAETT</sequence>
<dbReference type="HAMAP" id="MF_00181">
    <property type="entry name" value="Cytosol_peptidase_M17"/>
    <property type="match status" value="1"/>
</dbReference>
<dbReference type="Pfam" id="PF02789">
    <property type="entry name" value="Peptidase_M17_N"/>
    <property type="match status" value="1"/>
</dbReference>
<keyword evidence="6 8" id="KW-0378">Hydrolase</keyword>
<dbReference type="Pfam" id="PF00883">
    <property type="entry name" value="Peptidase_M17"/>
    <property type="match status" value="1"/>
</dbReference>
<evidence type="ECO:0000256" key="4">
    <source>
        <dbReference type="ARBA" id="ARBA00022438"/>
    </source>
</evidence>
<dbReference type="Gene3D" id="3.40.630.10">
    <property type="entry name" value="Zn peptidases"/>
    <property type="match status" value="1"/>
</dbReference>
<evidence type="ECO:0000259" key="9">
    <source>
        <dbReference type="PROSITE" id="PS00631"/>
    </source>
</evidence>
<comment type="catalytic activity">
    <reaction evidence="2 8">
        <text>Release of an N-terminal amino acid, preferentially leucine, but not glutamic or aspartic acids.</text>
        <dbReference type="EC" id="3.4.11.10"/>
    </reaction>
</comment>
<evidence type="ECO:0000313" key="11">
    <source>
        <dbReference type="Proteomes" id="UP000076268"/>
    </source>
</evidence>
<feature type="binding site" evidence="8">
    <location>
        <position position="290"/>
    </location>
    <ligand>
        <name>Mn(2+)</name>
        <dbReference type="ChEBI" id="CHEBI:29035"/>
        <label>2</label>
    </ligand>
</feature>
<evidence type="ECO:0000313" key="10">
    <source>
        <dbReference type="EMBL" id="KYZ77138.1"/>
    </source>
</evidence>
<feature type="active site" evidence="8">
    <location>
        <position position="353"/>
    </location>
</feature>
<proteinExistence type="inferred from homology"/>
<dbReference type="STRING" id="1794912.AXX12_03110"/>
<dbReference type="GO" id="GO:0070006">
    <property type="term" value="F:metalloaminopeptidase activity"/>
    <property type="evidence" value="ECO:0007669"/>
    <property type="project" value="InterPro"/>
</dbReference>
<dbReference type="InterPro" id="IPR023042">
    <property type="entry name" value="Peptidase_M17_leu_NH2_pept"/>
</dbReference>
<feature type="binding site" evidence="8">
    <location>
        <position position="267"/>
    </location>
    <ligand>
        <name>Mn(2+)</name>
        <dbReference type="ChEBI" id="CHEBI:29035"/>
        <label>2</label>
    </ligand>
</feature>
<accession>A0A154BUF4</accession>
<dbReference type="PANTHER" id="PTHR11963">
    <property type="entry name" value="LEUCINE AMINOPEPTIDASE-RELATED"/>
    <property type="match status" value="1"/>
</dbReference>
<dbReference type="PANTHER" id="PTHR11963:SF23">
    <property type="entry name" value="CYTOSOL AMINOPEPTIDASE"/>
    <property type="match status" value="1"/>
</dbReference>
<dbReference type="EC" id="3.4.11.10" evidence="8"/>
<keyword evidence="11" id="KW-1185">Reference proteome</keyword>